<feature type="compositionally biased region" description="Basic and acidic residues" evidence="1">
    <location>
        <begin position="152"/>
        <end position="164"/>
    </location>
</feature>
<feature type="compositionally biased region" description="Low complexity" evidence="1">
    <location>
        <begin position="52"/>
        <end position="74"/>
    </location>
</feature>
<gene>
    <name evidence="2" type="ORF">ONE63_011602</name>
</gene>
<keyword evidence="3" id="KW-1185">Reference proteome</keyword>
<reference evidence="2" key="1">
    <citation type="submission" date="2022-12" db="EMBL/GenBank/DDBJ databases">
        <title>Chromosome-level genome assembly of the bean flower thrips Megalurothrips usitatus.</title>
        <authorList>
            <person name="Ma L."/>
            <person name="Liu Q."/>
            <person name="Li H."/>
            <person name="Cai W."/>
        </authorList>
    </citation>
    <scope>NUCLEOTIDE SEQUENCE</scope>
    <source>
        <strain evidence="2">Cailab_2022a</strain>
    </source>
</reference>
<feature type="compositionally biased region" description="Low complexity" evidence="1">
    <location>
        <begin position="167"/>
        <end position="176"/>
    </location>
</feature>
<feature type="compositionally biased region" description="Low complexity" evidence="1">
    <location>
        <begin position="120"/>
        <end position="150"/>
    </location>
</feature>
<feature type="region of interest" description="Disordered" evidence="1">
    <location>
        <begin position="13"/>
        <end position="176"/>
    </location>
</feature>
<organism evidence="2 3">
    <name type="scientific">Megalurothrips usitatus</name>
    <name type="common">bean blossom thrips</name>
    <dbReference type="NCBI Taxonomy" id="439358"/>
    <lineage>
        <taxon>Eukaryota</taxon>
        <taxon>Metazoa</taxon>
        <taxon>Ecdysozoa</taxon>
        <taxon>Arthropoda</taxon>
        <taxon>Hexapoda</taxon>
        <taxon>Insecta</taxon>
        <taxon>Pterygota</taxon>
        <taxon>Neoptera</taxon>
        <taxon>Paraneoptera</taxon>
        <taxon>Thysanoptera</taxon>
        <taxon>Terebrantia</taxon>
        <taxon>Thripoidea</taxon>
        <taxon>Thripidae</taxon>
        <taxon>Megalurothrips</taxon>
    </lineage>
</organism>
<dbReference type="AlphaFoldDB" id="A0AAV7X439"/>
<protein>
    <submittedName>
        <fullName evidence="2">Uncharacterized protein</fullName>
    </submittedName>
</protein>
<comment type="caution">
    <text evidence="2">The sequence shown here is derived from an EMBL/GenBank/DDBJ whole genome shotgun (WGS) entry which is preliminary data.</text>
</comment>
<proteinExistence type="predicted"/>
<accession>A0AAV7X439</accession>
<dbReference type="EMBL" id="JAPTSV010000894">
    <property type="protein sequence ID" value="KAJ1518789.1"/>
    <property type="molecule type" value="Genomic_DNA"/>
</dbReference>
<sequence>MVAVLRSSGLVLELWSPADSPPGSPVSSCPVAADVSWTDEDVSPVPTGRTDPASSTAGAPGSSEGPAASSSLPRPADDLPPAPPLRSPGAHSNCTAAASSRTGHAEDEGPVGAEGGSGHAPPAALRCGAADADAPGTAATPASTSAASPGPREQETAGHRDTGAHEAGASGASASASFDARVDVPLADMIASRFSHWVNTRSSRVVPVACPAQGSAQDCGGAVSEASADPPSGSLSEIVTRRFFDMLDKRLANQFAAGGSGSDHSRDDNPL</sequence>
<evidence type="ECO:0000313" key="2">
    <source>
        <dbReference type="EMBL" id="KAJ1518789.1"/>
    </source>
</evidence>
<evidence type="ECO:0000313" key="3">
    <source>
        <dbReference type="Proteomes" id="UP001075354"/>
    </source>
</evidence>
<dbReference type="Proteomes" id="UP001075354">
    <property type="component" value="Unassembled WGS sequence"/>
</dbReference>
<evidence type="ECO:0000256" key="1">
    <source>
        <dbReference type="SAM" id="MobiDB-lite"/>
    </source>
</evidence>
<name>A0AAV7X439_9NEOP</name>
<feature type="compositionally biased region" description="Polar residues" evidence="1">
    <location>
        <begin position="90"/>
        <end position="102"/>
    </location>
</feature>